<proteinExistence type="predicted"/>
<dbReference type="PANTHER" id="PTHR43433:SF10">
    <property type="entry name" value="AB HYDROLASE-1 DOMAIN-CONTAINING PROTEIN"/>
    <property type="match status" value="1"/>
</dbReference>
<gene>
    <name evidence="2" type="ORF">AB8998_11990</name>
</gene>
<comment type="caution">
    <text evidence="2">The sequence shown here is derived from an EMBL/GenBank/DDBJ whole genome shotgun (WGS) entry which is preliminary data.</text>
</comment>
<organism evidence="2 3">
    <name type="scientific">Mycobacterium servetii</name>
    <dbReference type="NCBI Taxonomy" id="3237418"/>
    <lineage>
        <taxon>Bacteria</taxon>
        <taxon>Bacillati</taxon>
        <taxon>Actinomycetota</taxon>
        <taxon>Actinomycetes</taxon>
        <taxon>Mycobacteriales</taxon>
        <taxon>Mycobacteriaceae</taxon>
        <taxon>Mycobacterium</taxon>
    </lineage>
</organism>
<reference evidence="2 3" key="1">
    <citation type="submission" date="2024-08" db="EMBL/GenBank/DDBJ databases">
        <title>Mycobacterium servetensis sp. nov., a novel rapid-growing mycobacterial species recovered from a human patient in Zaragoza, Spain.</title>
        <authorList>
            <person name="Tristancho-Baro A.I."/>
            <person name="Buenestado-Serrano S."/>
            <person name="Garcia De Viedma D."/>
            <person name="Milagro-Beamonte A."/>
            <person name="Burillo N."/>
            <person name="Sanz S."/>
            <person name="Lopez-Calleja A.I."/>
            <person name="Penas-Utrilla D."/>
            <person name="Guardingo M."/>
            <person name="Garcia M.J."/>
            <person name="Vinuelas-Bayon J."/>
        </authorList>
    </citation>
    <scope>NUCLEOTIDE SEQUENCE [LARGE SCALE GENOMIC DNA]</scope>
    <source>
        <strain evidence="3">HUMS_12744610</strain>
    </source>
</reference>
<keyword evidence="2" id="KW-0378">Hydrolase</keyword>
<dbReference type="GO" id="GO:0016787">
    <property type="term" value="F:hydrolase activity"/>
    <property type="evidence" value="ECO:0007669"/>
    <property type="project" value="UniProtKB-KW"/>
</dbReference>
<protein>
    <submittedName>
        <fullName evidence="2">Alpha/beta fold hydrolase</fullName>
    </submittedName>
</protein>
<evidence type="ECO:0000313" key="3">
    <source>
        <dbReference type="Proteomes" id="UP001564760"/>
    </source>
</evidence>
<keyword evidence="3" id="KW-1185">Reference proteome</keyword>
<dbReference type="Gene3D" id="3.40.50.1820">
    <property type="entry name" value="alpha/beta hydrolase"/>
    <property type="match status" value="1"/>
</dbReference>
<sequence length="311" mass="32465">MKLSNPLRHPFRVGPVEKPRAEGRFHLSDGRRLGFAEYGDPRGEVVLWCHGTPGGRRQLSLPGRRAAERLGLRVVVVERPGSGLSDPHAYAAVADWAADTAEVADALGAQRLGVVGLSGGGPFALACGAVSPPAARVAAVAVLGGMVPSVGPEAGAGPVDGLARRAAPLLSTLRRPLAALTFGLLAPLIPAAHYGLRAYSVFQPAGDQRVFADPAMEAVFVEDFVLSLRGGCQATIDDLRLFGRDWGFRLADVKAPVRWWHGDADPLVPLAAARSAVSHLPDADLVVCPGESHLGGFAEAGAVLGFLREAL</sequence>
<evidence type="ECO:0000313" key="2">
    <source>
        <dbReference type="EMBL" id="MEY8015679.1"/>
    </source>
</evidence>
<dbReference type="EMBL" id="JBGEDP010000001">
    <property type="protein sequence ID" value="MEY8015679.1"/>
    <property type="molecule type" value="Genomic_DNA"/>
</dbReference>
<dbReference type="InterPro" id="IPR000073">
    <property type="entry name" value="AB_hydrolase_1"/>
</dbReference>
<dbReference type="PANTHER" id="PTHR43433">
    <property type="entry name" value="HYDROLASE, ALPHA/BETA FOLD FAMILY PROTEIN"/>
    <property type="match status" value="1"/>
</dbReference>
<dbReference type="Pfam" id="PF00561">
    <property type="entry name" value="Abhydrolase_1"/>
    <property type="match status" value="1"/>
</dbReference>
<dbReference type="InterPro" id="IPR050471">
    <property type="entry name" value="AB_hydrolase"/>
</dbReference>
<dbReference type="RefSeq" id="WP_369738165.1">
    <property type="nucleotide sequence ID" value="NZ_JBGEDP010000001.1"/>
</dbReference>
<evidence type="ECO:0000259" key="1">
    <source>
        <dbReference type="Pfam" id="PF00561"/>
    </source>
</evidence>
<feature type="domain" description="AB hydrolase-1" evidence="1">
    <location>
        <begin position="45"/>
        <end position="295"/>
    </location>
</feature>
<name>A0ABV4BZF0_9MYCO</name>
<dbReference type="Proteomes" id="UP001564760">
    <property type="component" value="Unassembled WGS sequence"/>
</dbReference>
<accession>A0ABV4BZF0</accession>
<dbReference type="InterPro" id="IPR029058">
    <property type="entry name" value="AB_hydrolase_fold"/>
</dbReference>
<dbReference type="SUPFAM" id="SSF53474">
    <property type="entry name" value="alpha/beta-Hydrolases"/>
    <property type="match status" value="1"/>
</dbReference>